<evidence type="ECO:0000313" key="2">
    <source>
        <dbReference type="EMBL" id="CAB4183921.1"/>
    </source>
</evidence>
<dbReference type="EMBL" id="LR797404">
    <property type="protein sequence ID" value="CAB4214501.1"/>
    <property type="molecule type" value="Genomic_DNA"/>
</dbReference>
<name>A0A6J5PRJ2_9CAUD</name>
<dbReference type="EMBL" id="LR797048">
    <property type="protein sequence ID" value="CAB4183921.1"/>
    <property type="molecule type" value="Genomic_DNA"/>
</dbReference>
<protein>
    <submittedName>
        <fullName evidence="1">Uncharacterized protein</fullName>
    </submittedName>
</protein>
<evidence type="ECO:0000313" key="4">
    <source>
        <dbReference type="EMBL" id="CAB4214501.1"/>
    </source>
</evidence>
<organism evidence="1">
    <name type="scientific">uncultured Caudovirales phage</name>
    <dbReference type="NCBI Taxonomy" id="2100421"/>
    <lineage>
        <taxon>Viruses</taxon>
        <taxon>Duplodnaviria</taxon>
        <taxon>Heunggongvirae</taxon>
        <taxon>Uroviricota</taxon>
        <taxon>Caudoviricetes</taxon>
        <taxon>Peduoviridae</taxon>
        <taxon>Maltschvirus</taxon>
        <taxon>Maltschvirus maltsch</taxon>
    </lineage>
</organism>
<dbReference type="EMBL" id="LR797291">
    <property type="protein sequence ID" value="CAB4199643.1"/>
    <property type="molecule type" value="Genomic_DNA"/>
</dbReference>
<proteinExistence type="predicted"/>
<accession>A0A6J5PRJ2</accession>
<evidence type="ECO:0000313" key="1">
    <source>
        <dbReference type="EMBL" id="CAB4171875.1"/>
    </source>
</evidence>
<sequence>MRAAVVEIHTRGRTIIVSRAGRRRKQGNREPNGKPQRVYINHKAQVASQPHRIVVAESFRAFPEAGSDFGCLMLNKHITPAQHEAGRRYAMDATAYRAQILGAPSPDPRGCDPLRASGGGAEVKPEVARAIRDAYNRAFEAVNNAGNRAARAVKEYAVFGKKLDVADGYSLKLLILGLDRLVLHYGVDKRLQITVRPK</sequence>
<evidence type="ECO:0000313" key="3">
    <source>
        <dbReference type="EMBL" id="CAB4199643.1"/>
    </source>
</evidence>
<reference evidence="1" key="1">
    <citation type="submission" date="2020-05" db="EMBL/GenBank/DDBJ databases">
        <authorList>
            <person name="Chiriac C."/>
            <person name="Salcher M."/>
            <person name="Ghai R."/>
            <person name="Kavagutti S V."/>
        </authorList>
    </citation>
    <scope>NUCLEOTIDE SEQUENCE</scope>
</reference>
<gene>
    <name evidence="2" type="ORF">UFOVP1097_11</name>
    <name evidence="3" type="ORF">UFOVP1349_5</name>
    <name evidence="4" type="ORF">UFOVP1456_42</name>
    <name evidence="1" type="ORF">UFOVP925_38</name>
</gene>
<dbReference type="EMBL" id="LR796876">
    <property type="protein sequence ID" value="CAB4171875.1"/>
    <property type="molecule type" value="Genomic_DNA"/>
</dbReference>